<dbReference type="InterPro" id="IPR036179">
    <property type="entry name" value="Ig-like_dom_sf"/>
</dbReference>
<accession>A0A401Q6T7</accession>
<dbReference type="Gene3D" id="2.60.40.10">
    <property type="entry name" value="Immunoglobulins"/>
    <property type="match status" value="1"/>
</dbReference>
<sequence length="114" mass="12597">STSAVNESVIVTIADPLEKPRAALDQWTGVYVRGETPTITCTVTGDNREKYFNFYKDKQLLSSRQIDSNVNIGTYRATDRRSEGRYACQYGIPGGGRQLISPMSETVEVTISGK</sequence>
<reference evidence="2 3" key="1">
    <citation type="journal article" date="2018" name="Nat. Ecol. Evol.">
        <title>Shark genomes provide insights into elasmobranch evolution and the origin of vertebrates.</title>
        <authorList>
            <person name="Hara Y"/>
            <person name="Yamaguchi K"/>
            <person name="Onimaru K"/>
            <person name="Kadota M"/>
            <person name="Koyanagi M"/>
            <person name="Keeley SD"/>
            <person name="Tatsumi K"/>
            <person name="Tanaka K"/>
            <person name="Motone F"/>
            <person name="Kageyama Y"/>
            <person name="Nozu R"/>
            <person name="Adachi N"/>
            <person name="Nishimura O"/>
            <person name="Nakagawa R"/>
            <person name="Tanegashima C"/>
            <person name="Kiyatake I"/>
            <person name="Matsumoto R"/>
            <person name="Murakumo K"/>
            <person name="Nishida K"/>
            <person name="Terakita A"/>
            <person name="Kuratani S"/>
            <person name="Sato K"/>
            <person name="Hyodo S Kuraku.S."/>
        </authorList>
    </citation>
    <scope>NUCLEOTIDE SEQUENCE [LARGE SCALE GENOMIC DNA]</scope>
</reference>
<dbReference type="OrthoDB" id="6151406at2759"/>
<evidence type="ECO:0000259" key="1">
    <source>
        <dbReference type="PROSITE" id="PS50835"/>
    </source>
</evidence>
<dbReference type="Pfam" id="PF13895">
    <property type="entry name" value="Ig_2"/>
    <property type="match status" value="1"/>
</dbReference>
<dbReference type="InterPro" id="IPR013783">
    <property type="entry name" value="Ig-like_fold"/>
</dbReference>
<protein>
    <recommendedName>
        <fullName evidence="1">Ig-like domain-containing protein</fullName>
    </recommendedName>
</protein>
<organism evidence="2 3">
    <name type="scientific">Scyliorhinus torazame</name>
    <name type="common">Cloudy catshark</name>
    <name type="synonym">Catulus torazame</name>
    <dbReference type="NCBI Taxonomy" id="75743"/>
    <lineage>
        <taxon>Eukaryota</taxon>
        <taxon>Metazoa</taxon>
        <taxon>Chordata</taxon>
        <taxon>Craniata</taxon>
        <taxon>Vertebrata</taxon>
        <taxon>Chondrichthyes</taxon>
        <taxon>Elasmobranchii</taxon>
        <taxon>Galeomorphii</taxon>
        <taxon>Galeoidea</taxon>
        <taxon>Carcharhiniformes</taxon>
        <taxon>Scyliorhinidae</taxon>
        <taxon>Scyliorhinus</taxon>
    </lineage>
</organism>
<dbReference type="InterPro" id="IPR007110">
    <property type="entry name" value="Ig-like_dom"/>
</dbReference>
<comment type="caution">
    <text evidence="2">The sequence shown here is derived from an EMBL/GenBank/DDBJ whole genome shotgun (WGS) entry which is preliminary data.</text>
</comment>
<proteinExistence type="predicted"/>
<dbReference type="PROSITE" id="PS50835">
    <property type="entry name" value="IG_LIKE"/>
    <property type="match status" value="1"/>
</dbReference>
<dbReference type="Proteomes" id="UP000288216">
    <property type="component" value="Unassembled WGS sequence"/>
</dbReference>
<dbReference type="AlphaFoldDB" id="A0A401Q6T7"/>
<evidence type="ECO:0000313" key="2">
    <source>
        <dbReference type="EMBL" id="GCB81071.1"/>
    </source>
</evidence>
<evidence type="ECO:0000313" key="3">
    <source>
        <dbReference type="Proteomes" id="UP000288216"/>
    </source>
</evidence>
<gene>
    <name evidence="2" type="ORF">scyTo_0021777</name>
</gene>
<keyword evidence="3" id="KW-1185">Reference proteome</keyword>
<name>A0A401Q6T7_SCYTO</name>
<feature type="non-terminal residue" evidence="2">
    <location>
        <position position="1"/>
    </location>
</feature>
<dbReference type="EMBL" id="BFAA01019972">
    <property type="protein sequence ID" value="GCB81071.1"/>
    <property type="molecule type" value="Genomic_DNA"/>
</dbReference>
<feature type="domain" description="Ig-like" evidence="1">
    <location>
        <begin position="20"/>
        <end position="89"/>
    </location>
</feature>
<dbReference type="SUPFAM" id="SSF48726">
    <property type="entry name" value="Immunoglobulin"/>
    <property type="match status" value="1"/>
</dbReference>